<dbReference type="EMBL" id="KV878130">
    <property type="protein sequence ID" value="OJJ03721.1"/>
    <property type="molecule type" value="Genomic_DNA"/>
</dbReference>
<proteinExistence type="predicted"/>
<dbReference type="Proteomes" id="UP000184073">
    <property type="component" value="Unassembled WGS sequence"/>
</dbReference>
<evidence type="ECO:0000313" key="2">
    <source>
        <dbReference type="EMBL" id="OJJ03721.1"/>
    </source>
</evidence>
<protein>
    <submittedName>
        <fullName evidence="2">Uncharacterized protein</fullName>
    </submittedName>
</protein>
<evidence type="ECO:0000313" key="3">
    <source>
        <dbReference type="Proteomes" id="UP000184073"/>
    </source>
</evidence>
<sequence>MSRDRHSSESPFHPSRLSSGDPRDRVPANRAFDQFWTFPSLGLNPPPRCIWNTRWTSPTDKATLLSVLGHYPEHGTGAMWRGHNHQPFLAQEGLEGALMVGELHEASIGGGRCSRIRKVRRGSYGREDKICQLPVPGSNLNEEKNQGLNGPDACLMI</sequence>
<gene>
    <name evidence="2" type="ORF">ASPVEDRAFT_30221</name>
</gene>
<dbReference type="AlphaFoldDB" id="A0A1L9PQD4"/>
<keyword evidence="3" id="KW-1185">Reference proteome</keyword>
<dbReference type="VEuPathDB" id="FungiDB:ASPVEDRAFT_30221"/>
<dbReference type="GeneID" id="63725848"/>
<reference evidence="3" key="1">
    <citation type="journal article" date="2017" name="Genome Biol.">
        <title>Comparative genomics reveals high biological diversity and specific adaptations in the industrially and medically important fungal genus Aspergillus.</title>
        <authorList>
            <person name="de Vries R.P."/>
            <person name="Riley R."/>
            <person name="Wiebenga A."/>
            <person name="Aguilar-Osorio G."/>
            <person name="Amillis S."/>
            <person name="Uchima C.A."/>
            <person name="Anderluh G."/>
            <person name="Asadollahi M."/>
            <person name="Askin M."/>
            <person name="Barry K."/>
            <person name="Battaglia E."/>
            <person name="Bayram O."/>
            <person name="Benocci T."/>
            <person name="Braus-Stromeyer S.A."/>
            <person name="Caldana C."/>
            <person name="Canovas D."/>
            <person name="Cerqueira G.C."/>
            <person name="Chen F."/>
            <person name="Chen W."/>
            <person name="Choi C."/>
            <person name="Clum A."/>
            <person name="Dos Santos R.A."/>
            <person name="Damasio A.R."/>
            <person name="Diallinas G."/>
            <person name="Emri T."/>
            <person name="Fekete E."/>
            <person name="Flipphi M."/>
            <person name="Freyberg S."/>
            <person name="Gallo A."/>
            <person name="Gournas C."/>
            <person name="Habgood R."/>
            <person name="Hainaut M."/>
            <person name="Harispe M.L."/>
            <person name="Henrissat B."/>
            <person name="Hilden K.S."/>
            <person name="Hope R."/>
            <person name="Hossain A."/>
            <person name="Karabika E."/>
            <person name="Karaffa L."/>
            <person name="Karanyi Z."/>
            <person name="Krasevec N."/>
            <person name="Kuo A."/>
            <person name="Kusch H."/>
            <person name="LaButti K."/>
            <person name="Lagendijk E.L."/>
            <person name="Lapidus A."/>
            <person name="Levasseur A."/>
            <person name="Lindquist E."/>
            <person name="Lipzen A."/>
            <person name="Logrieco A.F."/>
            <person name="MacCabe A."/>
            <person name="Maekelae M.R."/>
            <person name="Malavazi I."/>
            <person name="Melin P."/>
            <person name="Meyer V."/>
            <person name="Mielnichuk N."/>
            <person name="Miskei M."/>
            <person name="Molnar A.P."/>
            <person name="Mule G."/>
            <person name="Ngan C.Y."/>
            <person name="Orejas M."/>
            <person name="Orosz E."/>
            <person name="Ouedraogo J.P."/>
            <person name="Overkamp K.M."/>
            <person name="Park H.-S."/>
            <person name="Perrone G."/>
            <person name="Piumi F."/>
            <person name="Punt P.J."/>
            <person name="Ram A.F."/>
            <person name="Ramon A."/>
            <person name="Rauscher S."/>
            <person name="Record E."/>
            <person name="Riano-Pachon D.M."/>
            <person name="Robert V."/>
            <person name="Roehrig J."/>
            <person name="Ruller R."/>
            <person name="Salamov A."/>
            <person name="Salih N.S."/>
            <person name="Samson R.A."/>
            <person name="Sandor E."/>
            <person name="Sanguinetti M."/>
            <person name="Schuetze T."/>
            <person name="Sepcic K."/>
            <person name="Shelest E."/>
            <person name="Sherlock G."/>
            <person name="Sophianopoulou V."/>
            <person name="Squina F.M."/>
            <person name="Sun H."/>
            <person name="Susca A."/>
            <person name="Todd R.B."/>
            <person name="Tsang A."/>
            <person name="Unkles S.E."/>
            <person name="van de Wiele N."/>
            <person name="van Rossen-Uffink D."/>
            <person name="Oliveira J.V."/>
            <person name="Vesth T.C."/>
            <person name="Visser J."/>
            <person name="Yu J.-H."/>
            <person name="Zhou M."/>
            <person name="Andersen M.R."/>
            <person name="Archer D.B."/>
            <person name="Baker S.E."/>
            <person name="Benoit I."/>
            <person name="Brakhage A.A."/>
            <person name="Braus G.H."/>
            <person name="Fischer R."/>
            <person name="Frisvad J.C."/>
            <person name="Goldman G.H."/>
            <person name="Houbraken J."/>
            <person name="Oakley B."/>
            <person name="Pocsi I."/>
            <person name="Scazzocchio C."/>
            <person name="Seiboth B."/>
            <person name="vanKuyk P.A."/>
            <person name="Wortman J."/>
            <person name="Dyer P.S."/>
            <person name="Grigoriev I.V."/>
        </authorList>
    </citation>
    <scope>NUCLEOTIDE SEQUENCE [LARGE SCALE GENOMIC DNA]</scope>
    <source>
        <strain evidence="3">CBS 583.65</strain>
    </source>
</reference>
<feature type="region of interest" description="Disordered" evidence="1">
    <location>
        <begin position="1"/>
        <end position="24"/>
    </location>
</feature>
<evidence type="ECO:0000256" key="1">
    <source>
        <dbReference type="SAM" id="MobiDB-lite"/>
    </source>
</evidence>
<organism evidence="2 3">
    <name type="scientific">Aspergillus versicolor CBS 583.65</name>
    <dbReference type="NCBI Taxonomy" id="1036611"/>
    <lineage>
        <taxon>Eukaryota</taxon>
        <taxon>Fungi</taxon>
        <taxon>Dikarya</taxon>
        <taxon>Ascomycota</taxon>
        <taxon>Pezizomycotina</taxon>
        <taxon>Eurotiomycetes</taxon>
        <taxon>Eurotiomycetidae</taxon>
        <taxon>Eurotiales</taxon>
        <taxon>Aspergillaceae</taxon>
        <taxon>Aspergillus</taxon>
        <taxon>Aspergillus subgen. Nidulantes</taxon>
    </lineage>
</organism>
<name>A0A1L9PQD4_ASPVE</name>
<accession>A0A1L9PQD4</accession>
<dbReference type="RefSeq" id="XP_040669483.1">
    <property type="nucleotide sequence ID" value="XM_040810337.1"/>
</dbReference>